<reference evidence="5" key="1">
    <citation type="submission" date="2022-02" db="EMBL/GenBank/DDBJ databases">
        <title>Paenibacillus sp. MBLB1832 Whole Genome Shotgun Sequencing.</title>
        <authorList>
            <person name="Hwang C.Y."/>
            <person name="Cho E.-S."/>
            <person name="Seo M.-J."/>
        </authorList>
    </citation>
    <scope>NUCLEOTIDE SEQUENCE</scope>
    <source>
        <strain evidence="5">MBLB1832</strain>
    </source>
</reference>
<evidence type="ECO:0000256" key="2">
    <source>
        <dbReference type="ARBA" id="ARBA00023125"/>
    </source>
</evidence>
<dbReference type="PANTHER" id="PTHR43280">
    <property type="entry name" value="ARAC-FAMILY TRANSCRIPTIONAL REGULATOR"/>
    <property type="match status" value="1"/>
</dbReference>
<sequence length="266" mass="30618">MTLNIPFENVQFASAGTIVYPPGSHYGPRIQKDIQLVMLYTGEMDITIDGRNLHVLPGQMVLLKPRHKEMFTFSKTEETWHCWISVRVSPLSEEIIHILDQLPEILPLSDEMNALTELMLNFQRYLSRSDTAVLNLGLAALHLYPTELKRLQQQSEKHPAILSALSWMNVHFAEDISLNDIVIQTNVSPEHLIRLFKQHEGTTPIQYLWKYRVTRAIELLMSTGLTISEISECCGFKTPAHFARLIKQYKGKTASEIRQLSWERHV</sequence>
<dbReference type="AlphaFoldDB" id="A0AA96LNW3"/>
<organism evidence="5 6">
    <name type="scientific">Paenibacillus roseopurpureus</name>
    <dbReference type="NCBI Taxonomy" id="2918901"/>
    <lineage>
        <taxon>Bacteria</taxon>
        <taxon>Bacillati</taxon>
        <taxon>Bacillota</taxon>
        <taxon>Bacilli</taxon>
        <taxon>Bacillales</taxon>
        <taxon>Paenibacillaceae</taxon>
        <taxon>Paenibacillus</taxon>
    </lineage>
</organism>
<keyword evidence="6" id="KW-1185">Reference proteome</keyword>
<dbReference type="Pfam" id="PF02311">
    <property type="entry name" value="AraC_binding"/>
    <property type="match status" value="1"/>
</dbReference>
<dbReference type="PANTHER" id="PTHR43280:SF2">
    <property type="entry name" value="HTH-TYPE TRANSCRIPTIONAL REGULATOR EXSA"/>
    <property type="match status" value="1"/>
</dbReference>
<keyword evidence="1" id="KW-0805">Transcription regulation</keyword>
<dbReference type="Proteomes" id="UP001304650">
    <property type="component" value="Chromosome"/>
</dbReference>
<dbReference type="PROSITE" id="PS00041">
    <property type="entry name" value="HTH_ARAC_FAMILY_1"/>
    <property type="match status" value="1"/>
</dbReference>
<dbReference type="KEGG" id="proo:MJB10_23235"/>
<dbReference type="InterPro" id="IPR009057">
    <property type="entry name" value="Homeodomain-like_sf"/>
</dbReference>
<dbReference type="Gene3D" id="1.10.10.60">
    <property type="entry name" value="Homeodomain-like"/>
    <property type="match status" value="2"/>
</dbReference>
<dbReference type="GO" id="GO:0043565">
    <property type="term" value="F:sequence-specific DNA binding"/>
    <property type="evidence" value="ECO:0007669"/>
    <property type="project" value="InterPro"/>
</dbReference>
<keyword evidence="2" id="KW-0238">DNA-binding</keyword>
<proteinExistence type="predicted"/>
<protein>
    <submittedName>
        <fullName evidence="5">AraC family transcriptional regulator</fullName>
    </submittedName>
</protein>
<feature type="domain" description="HTH araC/xylS-type" evidence="4">
    <location>
        <begin position="162"/>
        <end position="260"/>
    </location>
</feature>
<dbReference type="SUPFAM" id="SSF51215">
    <property type="entry name" value="Regulatory protein AraC"/>
    <property type="match status" value="1"/>
</dbReference>
<dbReference type="SMART" id="SM00342">
    <property type="entry name" value="HTH_ARAC"/>
    <property type="match status" value="1"/>
</dbReference>
<evidence type="ECO:0000256" key="3">
    <source>
        <dbReference type="ARBA" id="ARBA00023163"/>
    </source>
</evidence>
<name>A0AA96LNW3_9BACL</name>
<evidence type="ECO:0000313" key="5">
    <source>
        <dbReference type="EMBL" id="WNR43976.1"/>
    </source>
</evidence>
<evidence type="ECO:0000259" key="4">
    <source>
        <dbReference type="PROSITE" id="PS01124"/>
    </source>
</evidence>
<dbReference type="Pfam" id="PF12833">
    <property type="entry name" value="HTH_18"/>
    <property type="match status" value="1"/>
</dbReference>
<dbReference type="InterPro" id="IPR018062">
    <property type="entry name" value="HTH_AraC-typ_CS"/>
</dbReference>
<dbReference type="SUPFAM" id="SSF46689">
    <property type="entry name" value="Homeodomain-like"/>
    <property type="match status" value="2"/>
</dbReference>
<evidence type="ECO:0000313" key="6">
    <source>
        <dbReference type="Proteomes" id="UP001304650"/>
    </source>
</evidence>
<dbReference type="InterPro" id="IPR003313">
    <property type="entry name" value="AraC-bd"/>
</dbReference>
<evidence type="ECO:0000256" key="1">
    <source>
        <dbReference type="ARBA" id="ARBA00023015"/>
    </source>
</evidence>
<dbReference type="GO" id="GO:0003700">
    <property type="term" value="F:DNA-binding transcription factor activity"/>
    <property type="evidence" value="ECO:0007669"/>
    <property type="project" value="InterPro"/>
</dbReference>
<dbReference type="RefSeq" id="WP_314799081.1">
    <property type="nucleotide sequence ID" value="NZ_CP130319.1"/>
</dbReference>
<gene>
    <name evidence="5" type="ORF">MJB10_23235</name>
</gene>
<dbReference type="EMBL" id="CP130319">
    <property type="protein sequence ID" value="WNR43976.1"/>
    <property type="molecule type" value="Genomic_DNA"/>
</dbReference>
<dbReference type="PROSITE" id="PS01124">
    <property type="entry name" value="HTH_ARAC_FAMILY_2"/>
    <property type="match status" value="1"/>
</dbReference>
<keyword evidence="3" id="KW-0804">Transcription</keyword>
<dbReference type="InterPro" id="IPR018060">
    <property type="entry name" value="HTH_AraC"/>
</dbReference>
<dbReference type="InterPro" id="IPR037923">
    <property type="entry name" value="HTH-like"/>
</dbReference>
<accession>A0AA96LNW3</accession>